<proteinExistence type="predicted"/>
<organism evidence="1 2">
    <name type="scientific">Streptococcus equinus ATCC 9812</name>
    <dbReference type="NCBI Taxonomy" id="525379"/>
    <lineage>
        <taxon>Bacteria</taxon>
        <taxon>Bacillati</taxon>
        <taxon>Bacillota</taxon>
        <taxon>Bacilli</taxon>
        <taxon>Lactobacillales</taxon>
        <taxon>Streptococcaceae</taxon>
        <taxon>Streptococcus</taxon>
    </lineage>
</organism>
<dbReference type="Proteomes" id="UP000005699">
    <property type="component" value="Unassembled WGS sequence"/>
</dbReference>
<name>E8JQI0_STREI</name>
<reference evidence="1 2" key="1">
    <citation type="submission" date="2010-12" db="EMBL/GenBank/DDBJ databases">
        <authorList>
            <person name="Muzny D."/>
            <person name="Qin X."/>
            <person name="Deng J."/>
            <person name="Jiang H."/>
            <person name="Liu Y."/>
            <person name="Qu J."/>
            <person name="Song X.-Z."/>
            <person name="Zhang L."/>
            <person name="Thornton R."/>
            <person name="Coyle M."/>
            <person name="Francisco L."/>
            <person name="Jackson L."/>
            <person name="Javaid M."/>
            <person name="Korchina V."/>
            <person name="Kovar C."/>
            <person name="Mata R."/>
            <person name="Mathew T."/>
            <person name="Ngo R."/>
            <person name="Nguyen L."/>
            <person name="Nguyen N."/>
            <person name="Okwuonu G."/>
            <person name="Ongeri F."/>
            <person name="Pham C."/>
            <person name="Simmons D."/>
            <person name="Wilczek-Boney K."/>
            <person name="Hale W."/>
            <person name="Jakkamsetti A."/>
            <person name="Pham P."/>
            <person name="Ruth R."/>
            <person name="San Lucas F."/>
            <person name="Warren J."/>
            <person name="Zhang J."/>
            <person name="Zhao Z."/>
            <person name="Zhou C."/>
            <person name="Zhu D."/>
            <person name="Lee S."/>
            <person name="Bess C."/>
            <person name="Blankenburg K."/>
            <person name="Forbes L."/>
            <person name="Fu Q."/>
            <person name="Gubbala S."/>
            <person name="Hirani K."/>
            <person name="Jayaseelan J.C."/>
            <person name="Lara F."/>
            <person name="Munidasa M."/>
            <person name="Palculict T."/>
            <person name="Patil S."/>
            <person name="Pu L.-L."/>
            <person name="Saada N."/>
            <person name="Tang L."/>
            <person name="Weissenberger G."/>
            <person name="Zhu Y."/>
            <person name="Hemphill L."/>
            <person name="Shang Y."/>
            <person name="Youmans B."/>
            <person name="Ayvaz T."/>
            <person name="Ross M."/>
            <person name="Santibanez J."/>
            <person name="Aqrawi P."/>
            <person name="Gross S."/>
            <person name="Joshi V."/>
            <person name="Fowler G."/>
            <person name="Nazareth L."/>
            <person name="Reid J."/>
            <person name="Worley K."/>
            <person name="Petrosino J."/>
            <person name="Highlander S."/>
            <person name="Gibbs R."/>
        </authorList>
    </citation>
    <scope>NUCLEOTIDE SEQUENCE [LARGE SCALE GENOMIC DNA]</scope>
    <source>
        <strain evidence="1 2">ATCC 9812</strain>
    </source>
</reference>
<evidence type="ECO:0000313" key="2">
    <source>
        <dbReference type="Proteomes" id="UP000005699"/>
    </source>
</evidence>
<dbReference type="EMBL" id="AEVB01000036">
    <property type="protein sequence ID" value="EFW88392.1"/>
    <property type="molecule type" value="Genomic_DNA"/>
</dbReference>
<gene>
    <name evidence="1" type="ORF">HMPREF0819_1250</name>
</gene>
<evidence type="ECO:0000313" key="1">
    <source>
        <dbReference type="EMBL" id="EFW88392.1"/>
    </source>
</evidence>
<dbReference type="AlphaFoldDB" id="E8JQI0"/>
<accession>E8JQI0</accession>
<comment type="caution">
    <text evidence="1">The sequence shown here is derived from an EMBL/GenBank/DDBJ whole genome shotgun (WGS) entry which is preliminary data.</text>
</comment>
<dbReference type="HOGENOM" id="CLU_3048419_0_0_9"/>
<sequence>MFAIIKSIKIPMNLLDDTIVFEECARDEKGVLKVDLDLLVVAVVGKFSVAFSVR</sequence>
<protein>
    <submittedName>
        <fullName evidence="1">Uncharacterized protein</fullName>
    </submittedName>
</protein>